<feature type="compositionally biased region" description="Basic residues" evidence="1">
    <location>
        <begin position="57"/>
        <end position="68"/>
    </location>
</feature>
<feature type="compositionally biased region" description="Polar residues" evidence="1">
    <location>
        <begin position="11"/>
        <end position="34"/>
    </location>
</feature>
<feature type="compositionally biased region" description="Basic and acidic residues" evidence="1">
    <location>
        <begin position="47"/>
        <end position="56"/>
    </location>
</feature>
<feature type="region of interest" description="Disordered" evidence="1">
    <location>
        <begin position="1"/>
        <end position="68"/>
    </location>
</feature>
<feature type="compositionally biased region" description="Low complexity" evidence="1">
    <location>
        <begin position="211"/>
        <end position="220"/>
    </location>
</feature>
<sequence>MSPLDPLADSSDAQASSRTTTPPLAAEATNTVTPVWSGVDSAADASSLKRPEDFLHRPRTRGPKTRRARWGSVNLIHAVFEDGFPDLEERYVREKAAADRRYEYNLGSRTFDTEEDGDDGLEHLKKLFRTLDRAAGNPATDDDDLARARRKFAAELRLWGFRKGARKRRRDGSLYGDPETMSDCDGPAVRKRPEPGPEHDVPPGQVGGAGRLVLLARAAGSRPRAKQAYTLADPDFNKQSKEPTSRANDRPGGAHPLHPGA</sequence>
<evidence type="ECO:0000313" key="3">
    <source>
        <dbReference type="Proteomes" id="UP001363151"/>
    </source>
</evidence>
<evidence type="ECO:0000256" key="1">
    <source>
        <dbReference type="SAM" id="MobiDB-lite"/>
    </source>
</evidence>
<feature type="region of interest" description="Disordered" evidence="1">
    <location>
        <begin position="169"/>
        <end position="261"/>
    </location>
</feature>
<gene>
    <name evidence="2" type="ORF">SO694_00025274</name>
</gene>
<reference evidence="2 3" key="1">
    <citation type="submission" date="2024-03" db="EMBL/GenBank/DDBJ databases">
        <title>Aureococcus anophagefferens CCMP1851 and Kratosvirus quantuckense: Draft genome of a second virus-susceptible host strain in the model system.</title>
        <authorList>
            <person name="Chase E."/>
            <person name="Truchon A.R."/>
            <person name="Schepens W."/>
            <person name="Wilhelm S.W."/>
        </authorList>
    </citation>
    <scope>NUCLEOTIDE SEQUENCE [LARGE SCALE GENOMIC DNA]</scope>
    <source>
        <strain evidence="2 3">CCMP1851</strain>
    </source>
</reference>
<dbReference type="Proteomes" id="UP001363151">
    <property type="component" value="Unassembled WGS sequence"/>
</dbReference>
<keyword evidence="3" id="KW-1185">Reference proteome</keyword>
<evidence type="ECO:0000313" key="2">
    <source>
        <dbReference type="EMBL" id="KAK7239266.1"/>
    </source>
</evidence>
<name>A0ABR1FVD8_AURAN</name>
<proteinExistence type="predicted"/>
<feature type="compositionally biased region" description="Basic and acidic residues" evidence="1">
    <location>
        <begin position="235"/>
        <end position="249"/>
    </location>
</feature>
<protein>
    <submittedName>
        <fullName evidence="2">Uncharacterized protein</fullName>
    </submittedName>
</protein>
<accession>A0ABR1FVD8</accession>
<feature type="compositionally biased region" description="Basic and acidic residues" evidence="1">
    <location>
        <begin position="191"/>
        <end position="201"/>
    </location>
</feature>
<organism evidence="2 3">
    <name type="scientific">Aureococcus anophagefferens</name>
    <name type="common">Harmful bloom alga</name>
    <dbReference type="NCBI Taxonomy" id="44056"/>
    <lineage>
        <taxon>Eukaryota</taxon>
        <taxon>Sar</taxon>
        <taxon>Stramenopiles</taxon>
        <taxon>Ochrophyta</taxon>
        <taxon>Pelagophyceae</taxon>
        <taxon>Pelagomonadales</taxon>
        <taxon>Pelagomonadaceae</taxon>
        <taxon>Aureococcus</taxon>
    </lineage>
</organism>
<comment type="caution">
    <text evidence="2">The sequence shown here is derived from an EMBL/GenBank/DDBJ whole genome shotgun (WGS) entry which is preliminary data.</text>
</comment>
<dbReference type="EMBL" id="JBBJCI010000224">
    <property type="protein sequence ID" value="KAK7239266.1"/>
    <property type="molecule type" value="Genomic_DNA"/>
</dbReference>